<dbReference type="Proteomes" id="UP000265520">
    <property type="component" value="Unassembled WGS sequence"/>
</dbReference>
<keyword evidence="2" id="KW-1185">Reference proteome</keyword>
<dbReference type="EMBL" id="LXQA010575988">
    <property type="protein sequence ID" value="MCI60135.1"/>
    <property type="molecule type" value="Genomic_DNA"/>
</dbReference>
<organism evidence="1 2">
    <name type="scientific">Trifolium medium</name>
    <dbReference type="NCBI Taxonomy" id="97028"/>
    <lineage>
        <taxon>Eukaryota</taxon>
        <taxon>Viridiplantae</taxon>
        <taxon>Streptophyta</taxon>
        <taxon>Embryophyta</taxon>
        <taxon>Tracheophyta</taxon>
        <taxon>Spermatophyta</taxon>
        <taxon>Magnoliopsida</taxon>
        <taxon>eudicotyledons</taxon>
        <taxon>Gunneridae</taxon>
        <taxon>Pentapetalae</taxon>
        <taxon>rosids</taxon>
        <taxon>fabids</taxon>
        <taxon>Fabales</taxon>
        <taxon>Fabaceae</taxon>
        <taxon>Papilionoideae</taxon>
        <taxon>50 kb inversion clade</taxon>
        <taxon>NPAAA clade</taxon>
        <taxon>Hologalegina</taxon>
        <taxon>IRL clade</taxon>
        <taxon>Trifolieae</taxon>
        <taxon>Trifolium</taxon>
    </lineage>
</organism>
<dbReference type="AlphaFoldDB" id="A0A392TJL9"/>
<accession>A0A392TJL9</accession>
<feature type="non-terminal residue" evidence="1">
    <location>
        <position position="32"/>
    </location>
</feature>
<name>A0A392TJL9_9FABA</name>
<evidence type="ECO:0000313" key="1">
    <source>
        <dbReference type="EMBL" id="MCI60135.1"/>
    </source>
</evidence>
<sequence length="32" mass="3750">MNFLKNREASKEEPFTDVVSKAKKKNLQKGFH</sequence>
<proteinExistence type="predicted"/>
<reference evidence="1 2" key="1">
    <citation type="journal article" date="2018" name="Front. Plant Sci.">
        <title>Red Clover (Trifolium pratense) and Zigzag Clover (T. medium) - A Picture of Genomic Similarities and Differences.</title>
        <authorList>
            <person name="Dluhosova J."/>
            <person name="Istvanek J."/>
            <person name="Nedelnik J."/>
            <person name="Repkova J."/>
        </authorList>
    </citation>
    <scope>NUCLEOTIDE SEQUENCE [LARGE SCALE GENOMIC DNA]</scope>
    <source>
        <strain evidence="2">cv. 10/8</strain>
        <tissue evidence="1">Leaf</tissue>
    </source>
</reference>
<evidence type="ECO:0000313" key="2">
    <source>
        <dbReference type="Proteomes" id="UP000265520"/>
    </source>
</evidence>
<comment type="caution">
    <text evidence="1">The sequence shown here is derived from an EMBL/GenBank/DDBJ whole genome shotgun (WGS) entry which is preliminary data.</text>
</comment>
<protein>
    <submittedName>
        <fullName evidence="1">Uncharacterized protein</fullName>
    </submittedName>
</protein>